<accession>A0AA37LLY2</accession>
<comment type="caution">
    <text evidence="5">The sequence shown here is derived from an EMBL/GenBank/DDBJ whole genome shotgun (WGS) entry which is preliminary data.</text>
</comment>
<keyword evidence="3" id="KW-0560">Oxidoreductase</keyword>
<evidence type="ECO:0000313" key="6">
    <source>
        <dbReference type="Proteomes" id="UP001055172"/>
    </source>
</evidence>
<dbReference type="SUPFAM" id="SSF51735">
    <property type="entry name" value="NAD(P)-binding Rossmann-fold domains"/>
    <property type="match status" value="1"/>
</dbReference>
<dbReference type="PANTHER" id="PTHR47706">
    <property type="entry name" value="NMRA-LIKE FAMILY PROTEIN"/>
    <property type="match status" value="1"/>
</dbReference>
<name>A0AA37LLY2_9PEZI</name>
<reference evidence="5 6" key="1">
    <citation type="submission" date="2021-07" db="EMBL/GenBank/DDBJ databases">
        <title>Genome data of Colletotrichum spaethianum.</title>
        <authorList>
            <person name="Utami Y.D."/>
            <person name="Hiruma K."/>
        </authorList>
    </citation>
    <scope>NUCLEOTIDE SEQUENCE [LARGE SCALE GENOMIC DNA]</scope>
    <source>
        <strain evidence="5 6">MAFF 242679</strain>
    </source>
</reference>
<dbReference type="Pfam" id="PF13460">
    <property type="entry name" value="NAD_binding_10"/>
    <property type="match status" value="1"/>
</dbReference>
<comment type="similarity">
    <text evidence="1">Belongs to the NmrA-type oxidoreductase family. Isoflavone reductase subfamily.</text>
</comment>
<feature type="domain" description="NAD(P)-binding" evidence="4">
    <location>
        <begin position="9"/>
        <end position="135"/>
    </location>
</feature>
<dbReference type="PANTHER" id="PTHR47706:SF9">
    <property type="entry name" value="NMRA-LIKE DOMAIN-CONTAINING PROTEIN-RELATED"/>
    <property type="match status" value="1"/>
</dbReference>
<evidence type="ECO:0000256" key="1">
    <source>
        <dbReference type="ARBA" id="ARBA00005725"/>
    </source>
</evidence>
<evidence type="ECO:0000259" key="4">
    <source>
        <dbReference type="Pfam" id="PF13460"/>
    </source>
</evidence>
<keyword evidence="2" id="KW-0521">NADP</keyword>
<dbReference type="Proteomes" id="UP001055172">
    <property type="component" value="Unassembled WGS sequence"/>
</dbReference>
<evidence type="ECO:0000313" key="5">
    <source>
        <dbReference type="EMBL" id="GJC77574.1"/>
    </source>
</evidence>
<dbReference type="InterPro" id="IPR051609">
    <property type="entry name" value="NmrA/Isoflavone_reductase-like"/>
</dbReference>
<organism evidence="5 6">
    <name type="scientific">Colletotrichum liriopes</name>
    <dbReference type="NCBI Taxonomy" id="708192"/>
    <lineage>
        <taxon>Eukaryota</taxon>
        <taxon>Fungi</taxon>
        <taxon>Dikarya</taxon>
        <taxon>Ascomycota</taxon>
        <taxon>Pezizomycotina</taxon>
        <taxon>Sordariomycetes</taxon>
        <taxon>Hypocreomycetidae</taxon>
        <taxon>Glomerellales</taxon>
        <taxon>Glomerellaceae</taxon>
        <taxon>Colletotrichum</taxon>
        <taxon>Colletotrichum spaethianum species complex</taxon>
    </lineage>
</organism>
<evidence type="ECO:0000256" key="3">
    <source>
        <dbReference type="ARBA" id="ARBA00023002"/>
    </source>
</evidence>
<dbReference type="EMBL" id="BPPX01000001">
    <property type="protein sequence ID" value="GJC77574.1"/>
    <property type="molecule type" value="Genomic_DNA"/>
</dbReference>
<sequence>MTLTIGLAGITGKFGRLLASKLIKNPSITLRGYCRDPKRVNPTLTSSSQVHLFQGEAFDEDNIRKFVKGCAVVICAYLGDDKLMMEGQKKLIDACEVEGVPRYIASDWALDYTKLEFGELFPKDPMKHVKAYLENQKTVKGVHILIGGFMDPLMSPFFQVFDPATNTFRYWGEGTEPWEGTSYENAAEFTAAVATDPSAVGIQKFLGDRKNIKEIASIFEEVYGVKPELKRMGSLEDLKTTMHQLRAEHPNDVFKYMSLFFMYYWINGQTFLGPEVDNAKYPDVEPVTWKDFMKTRSIQELAAAYFSLA</sequence>
<dbReference type="InterPro" id="IPR036291">
    <property type="entry name" value="NAD(P)-bd_dom_sf"/>
</dbReference>
<dbReference type="InterPro" id="IPR016040">
    <property type="entry name" value="NAD(P)-bd_dom"/>
</dbReference>
<dbReference type="GO" id="GO:0016491">
    <property type="term" value="F:oxidoreductase activity"/>
    <property type="evidence" value="ECO:0007669"/>
    <property type="project" value="UniProtKB-KW"/>
</dbReference>
<proteinExistence type="inferred from homology"/>
<dbReference type="Gene3D" id="3.40.50.720">
    <property type="entry name" value="NAD(P)-binding Rossmann-like Domain"/>
    <property type="match status" value="1"/>
</dbReference>
<protein>
    <recommendedName>
        <fullName evidence="4">NAD(P)-binding domain-containing protein</fullName>
    </recommendedName>
</protein>
<dbReference type="AlphaFoldDB" id="A0AA37LLY2"/>
<keyword evidence="6" id="KW-1185">Reference proteome</keyword>
<dbReference type="Gene3D" id="3.90.25.10">
    <property type="entry name" value="UDP-galactose 4-epimerase, domain 1"/>
    <property type="match status" value="1"/>
</dbReference>
<evidence type="ECO:0000256" key="2">
    <source>
        <dbReference type="ARBA" id="ARBA00022857"/>
    </source>
</evidence>
<gene>
    <name evidence="5" type="ORF">ColLi_00412</name>
</gene>